<evidence type="ECO:0000259" key="9">
    <source>
        <dbReference type="PROSITE" id="PS51914"/>
    </source>
</evidence>
<evidence type="ECO:0000256" key="2">
    <source>
        <dbReference type="ARBA" id="ARBA00007627"/>
    </source>
</evidence>
<evidence type="ECO:0000256" key="3">
    <source>
        <dbReference type="ARBA" id="ARBA00022475"/>
    </source>
</evidence>
<dbReference type="InterPro" id="IPR009011">
    <property type="entry name" value="Man6P_isomerase_rcpt-bd_dom_sf"/>
</dbReference>
<feature type="domain" description="MRH" evidence="9">
    <location>
        <begin position="670"/>
        <end position="861"/>
    </location>
</feature>
<gene>
    <name evidence="10" type="ORF">CJOHNSTONI_LOCUS6751</name>
</gene>
<dbReference type="PANTHER" id="PTHR22727:SF15">
    <property type="entry name" value="MRH DOMAIN-CONTAINING PROTEIN"/>
    <property type="match status" value="1"/>
</dbReference>
<dbReference type="GO" id="GO:0005886">
    <property type="term" value="C:plasma membrane"/>
    <property type="evidence" value="ECO:0007669"/>
    <property type="project" value="UniProtKB-SubCell"/>
</dbReference>
<keyword evidence="3" id="KW-1003">Cell membrane</keyword>
<feature type="region of interest" description="Disordered" evidence="7">
    <location>
        <begin position="988"/>
        <end position="1021"/>
    </location>
</feature>
<dbReference type="Pfam" id="PF23031">
    <property type="entry name" value="GBD_ELAPOR1"/>
    <property type="match status" value="1"/>
</dbReference>
<evidence type="ECO:0000313" key="11">
    <source>
        <dbReference type="Proteomes" id="UP000746747"/>
    </source>
</evidence>
<dbReference type="SUPFAM" id="SSF50911">
    <property type="entry name" value="Mannose 6-phosphate receptor domain"/>
    <property type="match status" value="1"/>
</dbReference>
<dbReference type="AlphaFoldDB" id="A0A8J2QAJ4"/>
<dbReference type="InterPro" id="IPR056610">
    <property type="entry name" value="Elapor1/2_TNFR-like"/>
</dbReference>
<accession>A0A8J2QAJ4</accession>
<proteinExistence type="inferred from homology"/>
<keyword evidence="8" id="KW-0472">Membrane</keyword>
<keyword evidence="8" id="KW-0812">Transmembrane</keyword>
<keyword evidence="4" id="KW-0732">Signal</keyword>
<organism evidence="10 11">
    <name type="scientific">Cercopithifilaria johnstoni</name>
    <dbReference type="NCBI Taxonomy" id="2874296"/>
    <lineage>
        <taxon>Eukaryota</taxon>
        <taxon>Metazoa</taxon>
        <taxon>Ecdysozoa</taxon>
        <taxon>Nematoda</taxon>
        <taxon>Chromadorea</taxon>
        <taxon>Rhabditida</taxon>
        <taxon>Spirurina</taxon>
        <taxon>Spiruromorpha</taxon>
        <taxon>Filarioidea</taxon>
        <taxon>Onchocercidae</taxon>
        <taxon>Cercopithifilaria</taxon>
    </lineage>
</organism>
<dbReference type="InterPro" id="IPR044865">
    <property type="entry name" value="MRH_dom"/>
</dbReference>
<keyword evidence="11" id="KW-1185">Reference proteome</keyword>
<dbReference type="InterPro" id="IPR056608">
    <property type="entry name" value="Elapor1/2_GBD"/>
</dbReference>
<dbReference type="InterPro" id="IPR056609">
    <property type="entry name" value="Elapor1-like_3rd"/>
</dbReference>
<keyword evidence="8" id="KW-1133">Transmembrane helix</keyword>
<dbReference type="Proteomes" id="UP000746747">
    <property type="component" value="Unassembled WGS sequence"/>
</dbReference>
<reference evidence="10" key="1">
    <citation type="submission" date="2021-09" db="EMBL/GenBank/DDBJ databases">
        <authorList>
            <consortium name="Pathogen Informatics"/>
        </authorList>
    </citation>
    <scope>NUCLEOTIDE SEQUENCE</scope>
</reference>
<feature type="transmembrane region" description="Helical" evidence="8">
    <location>
        <begin position="912"/>
        <end position="932"/>
    </location>
</feature>
<keyword evidence="6" id="KW-0325">Glycoprotein</keyword>
<evidence type="ECO:0000256" key="8">
    <source>
        <dbReference type="SAM" id="Phobius"/>
    </source>
</evidence>
<dbReference type="Pfam" id="PF23032">
    <property type="entry name" value="GBD_ELAPOR1-like_3rd"/>
    <property type="match status" value="1"/>
</dbReference>
<evidence type="ECO:0000313" key="10">
    <source>
        <dbReference type="EMBL" id="CAG9536878.1"/>
    </source>
</evidence>
<evidence type="ECO:0000256" key="7">
    <source>
        <dbReference type="SAM" id="MobiDB-lite"/>
    </source>
</evidence>
<comment type="caution">
    <text evidence="10">The sequence shown here is derived from an EMBL/GenBank/DDBJ whole genome shotgun (WGS) entry which is preliminary data.</text>
</comment>
<evidence type="ECO:0000256" key="1">
    <source>
        <dbReference type="ARBA" id="ARBA00004251"/>
    </source>
</evidence>
<dbReference type="SMART" id="SM01411">
    <property type="entry name" value="Ephrin_rec_like"/>
    <property type="match status" value="4"/>
</dbReference>
<dbReference type="PANTHER" id="PTHR22727">
    <property type="entry name" value="PROTEIN CBG13728"/>
    <property type="match status" value="1"/>
</dbReference>
<name>A0A8J2QAJ4_9BILA</name>
<dbReference type="EMBL" id="CAKAEH010001493">
    <property type="protein sequence ID" value="CAG9536878.1"/>
    <property type="molecule type" value="Genomic_DNA"/>
</dbReference>
<dbReference type="Pfam" id="PF23091">
    <property type="entry name" value="TNFR_ELAPOR1_6th"/>
    <property type="match status" value="1"/>
</dbReference>
<dbReference type="PROSITE" id="PS51914">
    <property type="entry name" value="MRH"/>
    <property type="match status" value="1"/>
</dbReference>
<evidence type="ECO:0000256" key="4">
    <source>
        <dbReference type="ARBA" id="ARBA00022729"/>
    </source>
</evidence>
<dbReference type="Pfam" id="PF23087">
    <property type="entry name" value="MRH_ELAPOR1_9th"/>
    <property type="match status" value="1"/>
</dbReference>
<dbReference type="InterPro" id="IPR056607">
    <property type="entry name" value="Elapor1/2_MRH"/>
</dbReference>
<dbReference type="InterPro" id="IPR039181">
    <property type="entry name" value="Elapor1/2"/>
</dbReference>
<protein>
    <recommendedName>
        <fullName evidence="9">MRH domain-containing protein</fullName>
    </recommendedName>
</protein>
<dbReference type="OrthoDB" id="439917at2759"/>
<feature type="compositionally biased region" description="Basic and acidic residues" evidence="7">
    <location>
        <begin position="993"/>
        <end position="1008"/>
    </location>
</feature>
<evidence type="ECO:0000256" key="5">
    <source>
        <dbReference type="ARBA" id="ARBA00023157"/>
    </source>
</evidence>
<sequence length="1021" mass="116397">MQLLYTFGRKCILDDFRYEYTGCDENGERWRVAVPKMNNLDCDDGVPLPIRVNCSLTCNAGMYLDITTQQCQLCPKGTYSLGGGIRYDVFDEIPSNFEVENLNILSERNTDTNMELLEDCPVQKGWIVRNTKLIYVPSPCLSKLIYSVDLVRPGYVEYVYRLPRNNRALIFNVNVRNEKCRSYRDEMKQLMGNNLKKVNSEDSNDWHRDRIELKSGHNIISWAVMSHHLDAFYNNDVIIISHIDIYGIQQVQKCSKCTGGTYSGTGAKQCHFCHAGYYSPEGSTQCFRCPISQYSYSRSSFCINRPICSLNDYYPVLKPCVNGKTRTMFVKVQPNVCRDDLSGAVKIPEAGNEIPCPKCNPGMNLNSTGQCVFCQKDHYSHGEECHRCPVDTLPNYGYHYIIWNVLPPNMFTKCEYIVEGDSMSCGIDHSWIPSGSMIQSSSTQEKGIALELGLKIPDGFSNPLLAFDELTSLHNPIAHITFDFEMKCADESCVLYFIEDAPSQSYYRILADFSGTQHYQSYSYPVISPNPTQFLFVFIRSRSSTREDVITDRAFIYRINVTNVGEHSGGASTCLQCPKYNGKCVHCSVGEYITEINDECKKCPNGLVLNTTSDRMGIKSCIPCGTNLISYDSIRCISDGTLTLENSAINKTYHFNFTYFFNRTFTIEGVKIFAREGESYFHLYNISLLTENGASCKETYSSSEYGSTSLTYNIETNQDQDNIETINAYICRSTAFPTHFTSNATTQRLFYISPVIIANKLLAITPERELNEYVKLTDREFDTIENNTNTRNESPDIHFFFGSSESSTQLCLHGVHTAITLKCDPRQITEPLIKLPTNCPDGTCDGCLYHIIIYSSHACPICTDQDYSIIKGECINGMQSVHSIPASYCTSMDTLRKERIEPCTTFTLRLELFISSIILTVITLCVIIIMAYRKNRRLEYKYMKLVEWKDNTEDLRSLAAESCGVKDDDNEDDGEDHDRIFFARKNRRQHREYKKERNLPHERDREDSGQTPFIPLEQADY</sequence>
<keyword evidence="5" id="KW-1015">Disulfide bond</keyword>
<comment type="similarity">
    <text evidence="2">Belongs to the ELAPOR family.</text>
</comment>
<evidence type="ECO:0000256" key="6">
    <source>
        <dbReference type="ARBA" id="ARBA00023180"/>
    </source>
</evidence>
<comment type="subcellular location">
    <subcellularLocation>
        <location evidence="1">Cell membrane</location>
        <topology evidence="1">Single-pass type I membrane protein</topology>
    </subcellularLocation>
</comment>